<evidence type="ECO:0000256" key="1">
    <source>
        <dbReference type="SAM" id="MobiDB-lite"/>
    </source>
</evidence>
<protein>
    <submittedName>
        <fullName evidence="2">Uncharacterized protein</fullName>
    </submittedName>
</protein>
<accession>A0ABR0GMG8</accession>
<dbReference type="EMBL" id="JAFFHA010000004">
    <property type="protein sequence ID" value="KAK4656924.1"/>
    <property type="molecule type" value="Genomic_DNA"/>
</dbReference>
<feature type="region of interest" description="Disordered" evidence="1">
    <location>
        <begin position="37"/>
        <end position="59"/>
    </location>
</feature>
<keyword evidence="3" id="KW-1185">Reference proteome</keyword>
<feature type="compositionally biased region" description="Polar residues" evidence="1">
    <location>
        <begin position="37"/>
        <end position="50"/>
    </location>
</feature>
<dbReference type="RefSeq" id="XP_062745899.1">
    <property type="nucleotide sequence ID" value="XM_062883357.1"/>
</dbReference>
<organism evidence="2 3">
    <name type="scientific">Podospora pseudocomata</name>
    <dbReference type="NCBI Taxonomy" id="2093779"/>
    <lineage>
        <taxon>Eukaryota</taxon>
        <taxon>Fungi</taxon>
        <taxon>Dikarya</taxon>
        <taxon>Ascomycota</taxon>
        <taxon>Pezizomycotina</taxon>
        <taxon>Sordariomycetes</taxon>
        <taxon>Sordariomycetidae</taxon>
        <taxon>Sordariales</taxon>
        <taxon>Podosporaceae</taxon>
        <taxon>Podospora</taxon>
    </lineage>
</organism>
<reference evidence="2 3" key="1">
    <citation type="journal article" date="2023" name="bioRxiv">
        <title>High-quality genome assemblies of four members of thePodospora anserinaspecies complex.</title>
        <authorList>
            <person name="Ament-Velasquez S.L."/>
            <person name="Vogan A.A."/>
            <person name="Wallerman O."/>
            <person name="Hartmann F."/>
            <person name="Gautier V."/>
            <person name="Silar P."/>
            <person name="Giraud T."/>
            <person name="Johannesson H."/>
        </authorList>
    </citation>
    <scope>NUCLEOTIDE SEQUENCE [LARGE SCALE GENOMIC DNA]</scope>
    <source>
        <strain evidence="2 3">CBS 415.72m</strain>
    </source>
</reference>
<proteinExistence type="predicted"/>
<evidence type="ECO:0000313" key="2">
    <source>
        <dbReference type="EMBL" id="KAK4656924.1"/>
    </source>
</evidence>
<dbReference type="Proteomes" id="UP001323405">
    <property type="component" value="Unassembled WGS sequence"/>
</dbReference>
<sequence length="59" mass="6905">MWGIFTEERPGRQRQRSRLCVVAAVSHVSRVCKWRSTKQSESFNFPSENPESSDRPTKH</sequence>
<evidence type="ECO:0000313" key="3">
    <source>
        <dbReference type="Proteomes" id="UP001323405"/>
    </source>
</evidence>
<dbReference type="GeneID" id="87902937"/>
<name>A0ABR0GMG8_9PEZI</name>
<comment type="caution">
    <text evidence="2">The sequence shown here is derived from an EMBL/GenBank/DDBJ whole genome shotgun (WGS) entry which is preliminary data.</text>
</comment>
<gene>
    <name evidence="2" type="ORF">QC762_0040600</name>
</gene>